<feature type="domain" description="Nucleotidyl transferase" evidence="3">
    <location>
        <begin position="2"/>
        <end position="124"/>
    </location>
</feature>
<keyword evidence="5" id="KW-1185">Reference proteome</keyword>
<protein>
    <submittedName>
        <fullName evidence="4">Mannose-1-phosphate guanylyltransferase</fullName>
    </submittedName>
</protein>
<dbReference type="Gene3D" id="3.90.550.10">
    <property type="entry name" value="Spore Coat Polysaccharide Biosynthesis Protein SpsA, Chain A"/>
    <property type="match status" value="1"/>
</dbReference>
<dbReference type="SUPFAM" id="SSF53448">
    <property type="entry name" value="Nucleotide-diphospho-sugar transferases"/>
    <property type="match status" value="1"/>
</dbReference>
<dbReference type="CDD" id="cd06422">
    <property type="entry name" value="NTP_transferase_like_1"/>
    <property type="match status" value="1"/>
</dbReference>
<dbReference type="Pfam" id="PF00483">
    <property type="entry name" value="NTP_transferase"/>
    <property type="match status" value="1"/>
</dbReference>
<name>A0A918U8Q7_9NEIS</name>
<evidence type="ECO:0000313" key="5">
    <source>
        <dbReference type="Proteomes" id="UP000645257"/>
    </source>
</evidence>
<reference evidence="4" key="1">
    <citation type="journal article" date="2014" name="Int. J. Syst. Evol. Microbiol.">
        <title>Complete genome sequence of Corynebacterium casei LMG S-19264T (=DSM 44701T), isolated from a smear-ripened cheese.</title>
        <authorList>
            <consortium name="US DOE Joint Genome Institute (JGI-PGF)"/>
            <person name="Walter F."/>
            <person name="Albersmeier A."/>
            <person name="Kalinowski J."/>
            <person name="Ruckert C."/>
        </authorList>
    </citation>
    <scope>NUCLEOTIDE SEQUENCE</scope>
    <source>
        <strain evidence="4">KCTC 32182</strain>
    </source>
</reference>
<dbReference type="InterPro" id="IPR029044">
    <property type="entry name" value="Nucleotide-diphossugar_trans"/>
</dbReference>
<organism evidence="4 5">
    <name type="scientific">Paludibacterium paludis</name>
    <dbReference type="NCBI Taxonomy" id="1225769"/>
    <lineage>
        <taxon>Bacteria</taxon>
        <taxon>Pseudomonadati</taxon>
        <taxon>Pseudomonadota</taxon>
        <taxon>Betaproteobacteria</taxon>
        <taxon>Neisseriales</taxon>
        <taxon>Chromobacteriaceae</taxon>
        <taxon>Paludibacterium</taxon>
    </lineage>
</organism>
<dbReference type="PANTHER" id="PTHR43584">
    <property type="entry name" value="NUCLEOTIDYL TRANSFERASE"/>
    <property type="match status" value="1"/>
</dbReference>
<evidence type="ECO:0000259" key="3">
    <source>
        <dbReference type="Pfam" id="PF00483"/>
    </source>
</evidence>
<gene>
    <name evidence="4" type="ORF">GCM10011289_11200</name>
</gene>
<dbReference type="InterPro" id="IPR050065">
    <property type="entry name" value="GlmU-like"/>
</dbReference>
<dbReference type="AlphaFoldDB" id="A0A918U8Q7"/>
<evidence type="ECO:0000313" key="4">
    <source>
        <dbReference type="EMBL" id="GGY10032.1"/>
    </source>
</evidence>
<proteinExistence type="predicted"/>
<keyword evidence="2 4" id="KW-0548">Nucleotidyltransferase</keyword>
<dbReference type="NCBIfam" id="NF045761">
    <property type="entry name" value="NAMPUrTaseMurU"/>
    <property type="match status" value="1"/>
</dbReference>
<dbReference type="InterPro" id="IPR054790">
    <property type="entry name" value="MurU"/>
</dbReference>
<dbReference type="PANTHER" id="PTHR43584:SF8">
    <property type="entry name" value="N-ACETYLMURAMATE ALPHA-1-PHOSPHATE URIDYLYLTRANSFERASE"/>
    <property type="match status" value="1"/>
</dbReference>
<sequence>MKAMILAAGRGERMRPLTDHTPKPLLKAGGESLMGWHIRRLARAGFSELVVNHAWLGEQIEAAFGDGSAYGVSISWSREAQALETAGGIANALPLLGGEPFVLINGDVLADIDFGRLAEAARGLDGVERLAHLVMVPNPAWRAAGDFDLGEDGFLTEGTSLTFAGAAAYHPAMFAGMPPGQAAPMLPLFRRSIKERQITGHRHDGLWLDVGTPERLREADRIATGRDWA</sequence>
<dbReference type="Proteomes" id="UP000645257">
    <property type="component" value="Unassembled WGS sequence"/>
</dbReference>
<dbReference type="RefSeq" id="WP_189532104.1">
    <property type="nucleotide sequence ID" value="NZ_BMYX01000004.1"/>
</dbReference>
<dbReference type="GO" id="GO:0016779">
    <property type="term" value="F:nucleotidyltransferase activity"/>
    <property type="evidence" value="ECO:0007669"/>
    <property type="project" value="UniProtKB-KW"/>
</dbReference>
<evidence type="ECO:0000256" key="1">
    <source>
        <dbReference type="ARBA" id="ARBA00022679"/>
    </source>
</evidence>
<keyword evidence="1" id="KW-0808">Transferase</keyword>
<accession>A0A918U8Q7</accession>
<dbReference type="InterPro" id="IPR005835">
    <property type="entry name" value="NTP_transferase_dom"/>
</dbReference>
<reference evidence="4" key="2">
    <citation type="submission" date="2020-09" db="EMBL/GenBank/DDBJ databases">
        <authorList>
            <person name="Sun Q."/>
            <person name="Kim S."/>
        </authorList>
    </citation>
    <scope>NUCLEOTIDE SEQUENCE</scope>
    <source>
        <strain evidence="4">KCTC 32182</strain>
    </source>
</reference>
<comment type="caution">
    <text evidence="4">The sequence shown here is derived from an EMBL/GenBank/DDBJ whole genome shotgun (WGS) entry which is preliminary data.</text>
</comment>
<evidence type="ECO:0000256" key="2">
    <source>
        <dbReference type="ARBA" id="ARBA00022695"/>
    </source>
</evidence>
<dbReference type="EMBL" id="BMYX01000004">
    <property type="protein sequence ID" value="GGY10032.1"/>
    <property type="molecule type" value="Genomic_DNA"/>
</dbReference>